<dbReference type="InterPro" id="IPR002733">
    <property type="entry name" value="AMMECR1_domain"/>
</dbReference>
<evidence type="ECO:0000313" key="3">
    <source>
        <dbReference type="EMBL" id="KAF2799500.1"/>
    </source>
</evidence>
<feature type="compositionally biased region" description="Acidic residues" evidence="1">
    <location>
        <begin position="131"/>
        <end position="140"/>
    </location>
</feature>
<evidence type="ECO:0000259" key="2">
    <source>
        <dbReference type="PROSITE" id="PS51112"/>
    </source>
</evidence>
<name>A0A6A6XSS7_9PLEO</name>
<dbReference type="PROSITE" id="PS51112">
    <property type="entry name" value="AMMECR1"/>
    <property type="match status" value="1"/>
</dbReference>
<dbReference type="NCBIfam" id="TIGR00296">
    <property type="entry name" value="TIGR00296 family protein"/>
    <property type="match status" value="1"/>
</dbReference>
<dbReference type="InterPro" id="IPR036071">
    <property type="entry name" value="AMMECR1_dom_sf"/>
</dbReference>
<dbReference type="SUPFAM" id="SSF143447">
    <property type="entry name" value="AMMECR1-like"/>
    <property type="match status" value="1"/>
</dbReference>
<dbReference type="PANTHER" id="PTHR13016:SF0">
    <property type="entry name" value="AMME SYNDROME CANDIDATE GENE 1 PROTEIN"/>
    <property type="match status" value="1"/>
</dbReference>
<dbReference type="InterPro" id="IPR027485">
    <property type="entry name" value="AMMECR1_N"/>
</dbReference>
<dbReference type="Gene3D" id="3.30.700.20">
    <property type="entry name" value="Hypothetical protein ph0010, domain 1"/>
    <property type="match status" value="1"/>
</dbReference>
<proteinExistence type="predicted"/>
<dbReference type="PANTHER" id="PTHR13016">
    <property type="entry name" value="AMMECR1 HOMOLOG"/>
    <property type="match status" value="1"/>
</dbReference>
<dbReference type="Proteomes" id="UP000799757">
    <property type="component" value="Unassembled WGS sequence"/>
</dbReference>
<dbReference type="InterPro" id="IPR023473">
    <property type="entry name" value="AMMECR1"/>
</dbReference>
<gene>
    <name evidence="3" type="ORF">K505DRAFT_265611</name>
</gene>
<protein>
    <recommendedName>
        <fullName evidence="2">AMMECR1 domain-containing protein</fullName>
    </recommendedName>
</protein>
<accession>A0A6A6XSS7</accession>
<evidence type="ECO:0000313" key="4">
    <source>
        <dbReference type="Proteomes" id="UP000799757"/>
    </source>
</evidence>
<dbReference type="OrthoDB" id="24630at2759"/>
<feature type="domain" description="AMMECR1" evidence="2">
    <location>
        <begin position="101"/>
        <end position="300"/>
    </location>
</feature>
<dbReference type="AlphaFoldDB" id="A0A6A6XSS7"/>
<organism evidence="3 4">
    <name type="scientific">Melanomma pulvis-pyrius CBS 109.77</name>
    <dbReference type="NCBI Taxonomy" id="1314802"/>
    <lineage>
        <taxon>Eukaryota</taxon>
        <taxon>Fungi</taxon>
        <taxon>Dikarya</taxon>
        <taxon>Ascomycota</taxon>
        <taxon>Pezizomycotina</taxon>
        <taxon>Dothideomycetes</taxon>
        <taxon>Pleosporomycetidae</taxon>
        <taxon>Pleosporales</taxon>
        <taxon>Melanommataceae</taxon>
        <taxon>Melanomma</taxon>
    </lineage>
</organism>
<evidence type="ECO:0000256" key="1">
    <source>
        <dbReference type="SAM" id="MobiDB-lite"/>
    </source>
</evidence>
<dbReference type="Pfam" id="PF01871">
    <property type="entry name" value="AMMECR1"/>
    <property type="match status" value="1"/>
</dbReference>
<reference evidence="3" key="1">
    <citation type="journal article" date="2020" name="Stud. Mycol.">
        <title>101 Dothideomycetes genomes: a test case for predicting lifestyles and emergence of pathogens.</title>
        <authorList>
            <person name="Haridas S."/>
            <person name="Albert R."/>
            <person name="Binder M."/>
            <person name="Bloem J."/>
            <person name="Labutti K."/>
            <person name="Salamov A."/>
            <person name="Andreopoulos B."/>
            <person name="Baker S."/>
            <person name="Barry K."/>
            <person name="Bills G."/>
            <person name="Bluhm B."/>
            <person name="Cannon C."/>
            <person name="Castanera R."/>
            <person name="Culley D."/>
            <person name="Daum C."/>
            <person name="Ezra D."/>
            <person name="Gonzalez J."/>
            <person name="Henrissat B."/>
            <person name="Kuo A."/>
            <person name="Liang C."/>
            <person name="Lipzen A."/>
            <person name="Lutzoni F."/>
            <person name="Magnuson J."/>
            <person name="Mondo S."/>
            <person name="Nolan M."/>
            <person name="Ohm R."/>
            <person name="Pangilinan J."/>
            <person name="Park H.-J."/>
            <person name="Ramirez L."/>
            <person name="Alfaro M."/>
            <person name="Sun H."/>
            <person name="Tritt A."/>
            <person name="Yoshinaga Y."/>
            <person name="Zwiers L.-H."/>
            <person name="Turgeon B."/>
            <person name="Goodwin S."/>
            <person name="Spatafora J."/>
            <person name="Crous P."/>
            <person name="Grigoriev I."/>
        </authorList>
    </citation>
    <scope>NUCLEOTIDE SEQUENCE</scope>
    <source>
        <strain evidence="3">CBS 109.77</strain>
    </source>
</reference>
<keyword evidence="4" id="KW-1185">Reference proteome</keyword>
<feature type="compositionally biased region" description="Low complexity" evidence="1">
    <location>
        <begin position="78"/>
        <end position="121"/>
    </location>
</feature>
<feature type="region of interest" description="Disordered" evidence="1">
    <location>
        <begin position="37"/>
        <end position="140"/>
    </location>
</feature>
<dbReference type="EMBL" id="MU001763">
    <property type="protein sequence ID" value="KAF2799500.1"/>
    <property type="molecule type" value="Genomic_DNA"/>
</dbReference>
<sequence length="308" mass="33867">MATQAHCAFCFESLSSTLTKQHSLSLHEVETLWKKWNNGSPNPSPTLGPAQSDSELEDPSAPPGDASYRPAAVSRLLAPSPSTASSSSVQSIASTPSGASEASSATSKSGSSSRSSFFGLGKRLKRGMGRDDEEEGEGELEEHPLFVTWNVVLKSGERRLRGCIGTFEALGLEDGLRSYALTSALDDTRFHPISASELPTLEVGVTLLTHFEPIASPLDWEIGTHGLRISFTHHGRRYGSTYLPDVAKEQGWTKDETMVSLMRKAGWSGRKEEWRKVELSVVRYQGRQVRLEYGEWKAWRAWVEETGH</sequence>